<gene>
    <name evidence="1" type="ORF">AYM40_31570</name>
</gene>
<reference evidence="1 2" key="1">
    <citation type="journal article" date="2016" name="Gene">
        <title>PacBio SMRT assembly of a complex multi-replicon genome reveals chlorocatechol degradative operon in a region of genome plasticity.</title>
        <authorList>
            <person name="Ricker N."/>
            <person name="Shen S.Y."/>
            <person name="Goordial J."/>
            <person name="Jin S."/>
            <person name="Fulthorpe R.R."/>
        </authorList>
    </citation>
    <scope>NUCLEOTIDE SEQUENCE [LARGE SCALE GENOMIC DNA]</scope>
    <source>
        <strain evidence="1 2">OLGA172</strain>
    </source>
</reference>
<keyword evidence="2" id="KW-1185">Reference proteome</keyword>
<dbReference type="STRING" id="1804984.AYM40_31570"/>
<accession>A0A160FUE5</accession>
<dbReference type="KEGG" id="buz:AYM40_31570"/>
<dbReference type="AlphaFoldDB" id="A0A160FUE5"/>
<evidence type="ECO:0000313" key="2">
    <source>
        <dbReference type="Proteomes" id="UP000076852"/>
    </source>
</evidence>
<organism evidence="1 2">
    <name type="scientific">Paraburkholderia phytofirmans OLGA172</name>
    <dbReference type="NCBI Taxonomy" id="1417228"/>
    <lineage>
        <taxon>Bacteria</taxon>
        <taxon>Pseudomonadati</taxon>
        <taxon>Pseudomonadota</taxon>
        <taxon>Betaproteobacteria</taxon>
        <taxon>Burkholderiales</taxon>
        <taxon>Burkholderiaceae</taxon>
        <taxon>Paraburkholderia</taxon>
    </lineage>
</organism>
<proteinExistence type="predicted"/>
<dbReference type="Proteomes" id="UP000076852">
    <property type="component" value="Chromosome 2"/>
</dbReference>
<dbReference type="EMBL" id="CP014579">
    <property type="protein sequence ID" value="ANB76711.1"/>
    <property type="molecule type" value="Genomic_DNA"/>
</dbReference>
<name>A0A160FUE5_9BURK</name>
<sequence>MDEHRLPCPQMRANENASFRAQKCRRAATTAARNQHFFSRPFLEAFPPYVAAATAMTRAATPDTCRTRFRAASIADTGLPLFDLRKQSRLLDAN</sequence>
<protein>
    <submittedName>
        <fullName evidence="1">Uncharacterized protein</fullName>
    </submittedName>
</protein>
<evidence type="ECO:0000313" key="1">
    <source>
        <dbReference type="EMBL" id="ANB76711.1"/>
    </source>
</evidence>